<dbReference type="InterPro" id="IPR006225">
    <property type="entry name" value="PsdUridine_synth_RluC/D"/>
</dbReference>
<proteinExistence type="inferred from homology"/>
<gene>
    <name evidence="5" type="ORF">G5B17_08010</name>
</gene>
<evidence type="ECO:0000313" key="6">
    <source>
        <dbReference type="Proteomes" id="UP001644719"/>
    </source>
</evidence>
<dbReference type="NCBIfam" id="TIGR00005">
    <property type="entry name" value="rluA_subfam"/>
    <property type="match status" value="1"/>
</dbReference>
<feature type="domain" description="Pseudouridine synthase RsuA/RluA-like" evidence="4">
    <location>
        <begin position="89"/>
        <end position="239"/>
    </location>
</feature>
<evidence type="ECO:0000313" key="5">
    <source>
        <dbReference type="EMBL" id="NSG85377.1"/>
    </source>
</evidence>
<dbReference type="Pfam" id="PF00849">
    <property type="entry name" value="PseudoU_synth_2"/>
    <property type="match status" value="1"/>
</dbReference>
<evidence type="ECO:0000256" key="2">
    <source>
        <dbReference type="ARBA" id="ARBA00010876"/>
    </source>
</evidence>
<dbReference type="InterPro" id="IPR006145">
    <property type="entry name" value="PsdUridine_synth_RsuA/RluA"/>
</dbReference>
<keyword evidence="3" id="KW-0413">Isomerase</keyword>
<dbReference type="SUPFAM" id="SSF55120">
    <property type="entry name" value="Pseudouridine synthase"/>
    <property type="match status" value="1"/>
</dbReference>
<protein>
    <recommendedName>
        <fullName evidence="3">Pseudouridine synthase</fullName>
        <ecNumber evidence="3">5.4.99.-</ecNumber>
    </recommendedName>
</protein>
<dbReference type="InterPro" id="IPR020103">
    <property type="entry name" value="PsdUridine_synth_cat_dom_sf"/>
</dbReference>
<accession>A0ABX2H7D3</accession>
<dbReference type="EC" id="5.4.99.-" evidence="3"/>
<keyword evidence="6" id="KW-1185">Reference proteome</keyword>
<dbReference type="PROSITE" id="PS01129">
    <property type="entry name" value="PSI_RLU"/>
    <property type="match status" value="1"/>
</dbReference>
<comment type="catalytic activity">
    <reaction evidence="1 3">
        <text>a uridine in RNA = a pseudouridine in RNA</text>
        <dbReference type="Rhea" id="RHEA:48348"/>
        <dbReference type="Rhea" id="RHEA-COMP:12068"/>
        <dbReference type="Rhea" id="RHEA-COMP:12069"/>
        <dbReference type="ChEBI" id="CHEBI:65314"/>
        <dbReference type="ChEBI" id="CHEBI:65315"/>
    </reaction>
</comment>
<dbReference type="CDD" id="cd02869">
    <property type="entry name" value="PseudoU_synth_RluA_like"/>
    <property type="match status" value="1"/>
</dbReference>
<comment type="function">
    <text evidence="3">Responsible for synthesis of pseudouridine from uracil.</text>
</comment>
<comment type="caution">
    <text evidence="5">The sequence shown here is derived from an EMBL/GenBank/DDBJ whole genome shotgun (WGS) entry which is preliminary data.</text>
</comment>
<comment type="similarity">
    <text evidence="2 3">Belongs to the pseudouridine synthase RluA family.</text>
</comment>
<organism evidence="5 6">
    <name type="scientific">Blautia faecis</name>
    <dbReference type="NCBI Taxonomy" id="871665"/>
    <lineage>
        <taxon>Bacteria</taxon>
        <taxon>Bacillati</taxon>
        <taxon>Bacillota</taxon>
        <taxon>Clostridia</taxon>
        <taxon>Lachnospirales</taxon>
        <taxon>Lachnospiraceae</taxon>
        <taxon>Blautia</taxon>
    </lineage>
</organism>
<dbReference type="RefSeq" id="WP_148462872.1">
    <property type="nucleotide sequence ID" value="NZ_JAAITS010000018.1"/>
</dbReference>
<dbReference type="EMBL" id="JAAITS010000018">
    <property type="protein sequence ID" value="NSG85377.1"/>
    <property type="molecule type" value="Genomic_DNA"/>
</dbReference>
<dbReference type="InterPro" id="IPR050188">
    <property type="entry name" value="RluA_PseudoU_synthase"/>
</dbReference>
<dbReference type="Gene3D" id="3.30.2350.10">
    <property type="entry name" value="Pseudouridine synthase"/>
    <property type="match status" value="1"/>
</dbReference>
<dbReference type="Proteomes" id="UP001644719">
    <property type="component" value="Unassembled WGS sequence"/>
</dbReference>
<reference evidence="5 6" key="1">
    <citation type="journal article" date="2020" name="Cell Host Microbe">
        <title>Functional and Genomic Variation between Human-Derived Isolates of Lachnospiraceae Reveals Inter- and Intra-Species Diversity.</title>
        <authorList>
            <person name="Sorbara M.T."/>
            <person name="Littmann E.R."/>
            <person name="Fontana E."/>
            <person name="Moody T.U."/>
            <person name="Kohout C.E."/>
            <person name="Gjonbalaj M."/>
            <person name="Eaton V."/>
            <person name="Seok R."/>
            <person name="Leiner I.M."/>
            <person name="Pamer E.G."/>
        </authorList>
    </citation>
    <scope>NUCLEOTIDE SEQUENCE [LARGE SCALE GENOMIC DNA]</scope>
    <source>
        <strain evidence="5 6">MSK.17.74</strain>
    </source>
</reference>
<dbReference type="InterPro" id="IPR006224">
    <property type="entry name" value="PsdUridine_synth_RluA-like_CS"/>
</dbReference>
<evidence type="ECO:0000256" key="1">
    <source>
        <dbReference type="ARBA" id="ARBA00000073"/>
    </source>
</evidence>
<sequence>MDRILTYTIQPEQEGTQLLDFLRSKGFSRGILSSMKADKNAIQLNGERGFGKSVLQVGDSLHIHIPEADNTENILPVRMDLSILYEDEDILVINKAADMPVHPSIGNYDNTLANGVAWYFKEKGQHFVYRCINRLDRDTTGALILAKNPYSAAVLSAQMKQRQIRRTYLAIVQGITAEQGNIDAPVGRAADSTIKRQVDFANGESAVTHYERLATYHSYSLIELHLETGRTHQIRVHMKYIGHPLPGDFLYNPDYRIIKRQPLHSFQLEFAHPVTGENMCITAPVPEDFADAFHRS</sequence>
<evidence type="ECO:0000259" key="4">
    <source>
        <dbReference type="Pfam" id="PF00849"/>
    </source>
</evidence>
<dbReference type="PANTHER" id="PTHR21600:SF35">
    <property type="entry name" value="PSEUDOURIDINE SYNTHASE"/>
    <property type="match status" value="1"/>
</dbReference>
<evidence type="ECO:0000256" key="3">
    <source>
        <dbReference type="RuleBase" id="RU362028"/>
    </source>
</evidence>
<name>A0ABX2H7D3_9FIRM</name>
<dbReference type="PANTHER" id="PTHR21600">
    <property type="entry name" value="MITOCHONDRIAL RNA PSEUDOURIDINE SYNTHASE"/>
    <property type="match status" value="1"/>
</dbReference>